<reference evidence="2 3" key="1">
    <citation type="submission" date="2018-06" db="EMBL/GenBank/DDBJ databases">
        <title>Genome analysis of cellulolytic fungus Trichoderma lentiforme CFAM-422.</title>
        <authorList>
            <person name="Steindorff A.S."/>
            <person name="Formighieri E.F."/>
            <person name="Midorikawa G.E.O."/>
            <person name="Tamietti M.S."/>
            <person name="Ramos E.Z."/>
            <person name="Silva A.S."/>
            <person name="Bon E.P.S."/>
            <person name="Mendes T.D."/>
            <person name="Damaso M.C.T."/>
            <person name="Favaro L.C.L."/>
        </authorList>
    </citation>
    <scope>NUCLEOTIDE SEQUENCE [LARGE SCALE GENOMIC DNA]</scope>
    <source>
        <strain evidence="2 3">CFAM-422</strain>
    </source>
</reference>
<name>A0A9P4XKK1_9HYPO</name>
<dbReference type="Proteomes" id="UP000801864">
    <property type="component" value="Unassembled WGS sequence"/>
</dbReference>
<dbReference type="AlphaFoldDB" id="A0A9P4XKK1"/>
<feature type="signal peptide" evidence="1">
    <location>
        <begin position="1"/>
        <end position="20"/>
    </location>
</feature>
<keyword evidence="3" id="KW-1185">Reference proteome</keyword>
<proteinExistence type="predicted"/>
<accession>A0A9P4XKK1</accession>
<sequence length="165" mass="17826">MKTSTTTLLFIVFAASVVRPENISPRDMDAQKLCGDLEVMKMDVNQLPTGISLDNVRMCEEHPLTSDDIDILNGASLAPADVSQSGGTSALPLHFGVKRACYYAAPYGCTMGYCWKACDDDGKWCWTASQGGYGAWATCKTFEDCGLDDDDFGCGKRCQRCGCGC</sequence>
<evidence type="ECO:0000313" key="3">
    <source>
        <dbReference type="Proteomes" id="UP000801864"/>
    </source>
</evidence>
<feature type="chain" id="PRO_5040306263" evidence="1">
    <location>
        <begin position="21"/>
        <end position="165"/>
    </location>
</feature>
<comment type="caution">
    <text evidence="2">The sequence shown here is derived from an EMBL/GenBank/DDBJ whole genome shotgun (WGS) entry which is preliminary data.</text>
</comment>
<evidence type="ECO:0000313" key="2">
    <source>
        <dbReference type="EMBL" id="KAF3073852.1"/>
    </source>
</evidence>
<organism evidence="2 3">
    <name type="scientific">Trichoderma lentiforme</name>
    <dbReference type="NCBI Taxonomy" id="1567552"/>
    <lineage>
        <taxon>Eukaryota</taxon>
        <taxon>Fungi</taxon>
        <taxon>Dikarya</taxon>
        <taxon>Ascomycota</taxon>
        <taxon>Pezizomycotina</taxon>
        <taxon>Sordariomycetes</taxon>
        <taxon>Hypocreomycetidae</taxon>
        <taxon>Hypocreales</taxon>
        <taxon>Hypocreaceae</taxon>
        <taxon>Trichoderma</taxon>
    </lineage>
</organism>
<gene>
    <name evidence="2" type="ORF">CFAM422_004471</name>
</gene>
<protein>
    <submittedName>
        <fullName evidence="2">Uncharacterized protein</fullName>
    </submittedName>
</protein>
<keyword evidence="1" id="KW-0732">Signal</keyword>
<dbReference type="EMBL" id="QLNT01000006">
    <property type="protein sequence ID" value="KAF3073852.1"/>
    <property type="molecule type" value="Genomic_DNA"/>
</dbReference>
<evidence type="ECO:0000256" key="1">
    <source>
        <dbReference type="SAM" id="SignalP"/>
    </source>
</evidence>